<sequence>MWDAAAAAEMKKLVLSRFRSIRAAARMMGVDHSNLARVLRGETPPSAALLEKLAGVGIFPAGFPEIQSRLLAEQDRKLVEFSDPECPAWRFARETALGWYESQQRFLSLQGQAEEACRCPRFDPAFTGTRELVSHNLPFYPCTPFEIFAVNVTGFFCMGGVASPAAARGLLKVLLEDFYSDHSKGIFLDWVDNEVAQEVITRRLFFHAVLYTIDPVLYVVEGGVLQINQVVRSACTEAVIPIPKFAIAMVRRFK</sequence>
<dbReference type="AlphaFoldDB" id="A0A3N5AX54"/>
<dbReference type="OrthoDB" id="1732501at2"/>
<reference evidence="2 3" key="1">
    <citation type="submission" date="2018-11" db="EMBL/GenBank/DDBJ databases">
        <title>Genomic Encyclopedia of Type Strains, Phase IV (KMG-IV): sequencing the most valuable type-strain genomes for metagenomic binning, comparative biology and taxonomic classification.</title>
        <authorList>
            <person name="Goeker M."/>
        </authorList>
    </citation>
    <scope>NUCLEOTIDE SEQUENCE [LARGE SCALE GENOMIC DNA]</scope>
    <source>
        <strain evidence="2 3">DSM 102936</strain>
    </source>
</reference>
<feature type="domain" description="HTH cro/C1-type" evidence="1">
    <location>
        <begin position="20"/>
        <end position="56"/>
    </location>
</feature>
<keyword evidence="3" id="KW-1185">Reference proteome</keyword>
<name>A0A3N5AX54_9THEO</name>
<comment type="caution">
    <text evidence="2">The sequence shown here is derived from an EMBL/GenBank/DDBJ whole genome shotgun (WGS) entry which is preliminary data.</text>
</comment>
<dbReference type="RefSeq" id="WP_123927050.1">
    <property type="nucleotide sequence ID" value="NZ_RKRE01000001.1"/>
</dbReference>
<proteinExistence type="predicted"/>
<evidence type="ECO:0000259" key="1">
    <source>
        <dbReference type="PROSITE" id="PS50943"/>
    </source>
</evidence>
<organism evidence="2 3">
    <name type="scientific">Thermodesulfitimonas autotrophica</name>
    <dbReference type="NCBI Taxonomy" id="1894989"/>
    <lineage>
        <taxon>Bacteria</taxon>
        <taxon>Bacillati</taxon>
        <taxon>Bacillota</taxon>
        <taxon>Clostridia</taxon>
        <taxon>Thermoanaerobacterales</taxon>
        <taxon>Thermoanaerobacteraceae</taxon>
        <taxon>Thermodesulfitimonas</taxon>
    </lineage>
</organism>
<gene>
    <name evidence="2" type="ORF">EDD75_0323</name>
</gene>
<dbReference type="PROSITE" id="PS50943">
    <property type="entry name" value="HTH_CROC1"/>
    <property type="match status" value="1"/>
</dbReference>
<dbReference type="CDD" id="cd00093">
    <property type="entry name" value="HTH_XRE"/>
    <property type="match status" value="1"/>
</dbReference>
<dbReference type="Proteomes" id="UP000282654">
    <property type="component" value="Unassembled WGS sequence"/>
</dbReference>
<dbReference type="InterPro" id="IPR001387">
    <property type="entry name" value="Cro/C1-type_HTH"/>
</dbReference>
<evidence type="ECO:0000313" key="2">
    <source>
        <dbReference type="EMBL" id="RPF49507.1"/>
    </source>
</evidence>
<evidence type="ECO:0000313" key="3">
    <source>
        <dbReference type="Proteomes" id="UP000282654"/>
    </source>
</evidence>
<accession>A0A3N5AX54</accession>
<dbReference type="EMBL" id="RKRE01000001">
    <property type="protein sequence ID" value="RPF49507.1"/>
    <property type="molecule type" value="Genomic_DNA"/>
</dbReference>
<protein>
    <recommendedName>
        <fullName evidence="1">HTH cro/C1-type domain-containing protein</fullName>
    </recommendedName>
</protein>